<evidence type="ECO:0000313" key="4">
    <source>
        <dbReference type="Proteomes" id="UP000659654"/>
    </source>
</evidence>
<reference evidence="5" key="1">
    <citation type="submission" date="2016-11" db="UniProtKB">
        <authorList>
            <consortium name="WormBaseParasite"/>
        </authorList>
    </citation>
    <scope>IDENTIFICATION</scope>
</reference>
<protein>
    <submittedName>
        <fullName evidence="1">(pine wood nematode) hypothetical protein</fullName>
    </submittedName>
</protein>
<evidence type="ECO:0000313" key="3">
    <source>
        <dbReference type="Proteomes" id="UP000095284"/>
    </source>
</evidence>
<dbReference type="AlphaFoldDB" id="A0A1I7RPG9"/>
<dbReference type="Proteomes" id="UP000659654">
    <property type="component" value="Unassembled WGS sequence"/>
</dbReference>
<name>A0A1I7RPG9_BURXY</name>
<evidence type="ECO:0000313" key="1">
    <source>
        <dbReference type="EMBL" id="CAD5214913.1"/>
    </source>
</evidence>
<dbReference type="Proteomes" id="UP000582659">
    <property type="component" value="Unassembled WGS sequence"/>
</dbReference>
<dbReference type="WBParaSite" id="BXY_0261000.1">
    <property type="protein sequence ID" value="BXY_0261000.1"/>
    <property type="gene ID" value="BXY_0261000"/>
</dbReference>
<organism evidence="3 5">
    <name type="scientific">Bursaphelenchus xylophilus</name>
    <name type="common">Pinewood nematode worm</name>
    <name type="synonym">Aphelenchoides xylophilus</name>
    <dbReference type="NCBI Taxonomy" id="6326"/>
    <lineage>
        <taxon>Eukaryota</taxon>
        <taxon>Metazoa</taxon>
        <taxon>Ecdysozoa</taxon>
        <taxon>Nematoda</taxon>
        <taxon>Chromadorea</taxon>
        <taxon>Rhabditida</taxon>
        <taxon>Tylenchina</taxon>
        <taxon>Tylenchomorpha</taxon>
        <taxon>Aphelenchoidea</taxon>
        <taxon>Aphelenchoididae</taxon>
        <taxon>Bursaphelenchus</taxon>
    </lineage>
</organism>
<dbReference type="Proteomes" id="UP000095284">
    <property type="component" value="Unplaced"/>
</dbReference>
<keyword evidence="4" id="KW-1185">Reference proteome</keyword>
<accession>A0A1I7RPG9</accession>
<reference evidence="2" key="2">
    <citation type="submission" date="2020-08" db="EMBL/GenBank/DDBJ databases">
        <authorList>
            <person name="Kikuchi T."/>
        </authorList>
    </citation>
    <scope>NUCLEOTIDE SEQUENCE</scope>
    <source>
        <strain evidence="1">Ka4C1</strain>
    </source>
</reference>
<dbReference type="EMBL" id="CAJFCV020000002">
    <property type="protein sequence ID" value="CAG9096001.1"/>
    <property type="molecule type" value="Genomic_DNA"/>
</dbReference>
<dbReference type="EMBL" id="CAJFDI010000002">
    <property type="protein sequence ID" value="CAD5214913.1"/>
    <property type="molecule type" value="Genomic_DNA"/>
</dbReference>
<gene>
    <name evidence="1" type="ORF">BXYJ_LOCUS3767</name>
</gene>
<evidence type="ECO:0000313" key="5">
    <source>
        <dbReference type="WBParaSite" id="BXY_0261000.1"/>
    </source>
</evidence>
<proteinExistence type="predicted"/>
<sequence length="369" mass="43345">MATKRKHDEDEIDVPEKQQKTLKKRLNPLVIDHFVEFYVLQEDKNTRLDALYAVSKYYYNRLHNFFEGCDLKLNETWAKFCFPNGRSKIVLQKTCLHLLAHSEFAIGRLFVFAKCSSSIYDNKCNCIRTKPKPTATTIFETRPAWPWVYVEAVHILDYLKTPVVVLEMILNDQRIEAYKNKHLTVERLVFNYGVVNENRNKKKLPKGEGVKPGIREIEIFVFYDVKIATFPSEIARLKKIYPNLEKAKIYVTFVDSSFLAGRPPQFFNKIYKGILPVIEAGVQVEATVEGKYEEMGGVYDEYFRQLLHFSVERLIPNHNHPFEYASHFEEQYCPWHELEFNGAKWHFCFTDCGCPVIDDRGIELFSFQY</sequence>
<evidence type="ECO:0000313" key="2">
    <source>
        <dbReference type="EMBL" id="CAG9096001.1"/>
    </source>
</evidence>